<dbReference type="InterPro" id="IPR049680">
    <property type="entry name" value="FLVCR1-2_SLC49-like"/>
</dbReference>
<feature type="transmembrane region" description="Helical" evidence="6">
    <location>
        <begin position="226"/>
        <end position="247"/>
    </location>
</feature>
<dbReference type="GO" id="GO:0022857">
    <property type="term" value="F:transmembrane transporter activity"/>
    <property type="evidence" value="ECO:0007669"/>
    <property type="project" value="InterPro"/>
</dbReference>
<dbReference type="InterPro" id="IPR036259">
    <property type="entry name" value="MFS_trans_sf"/>
</dbReference>
<dbReference type="PANTHER" id="PTHR10924:SF6">
    <property type="entry name" value="SOLUTE CARRIER FAMILY 49 MEMBER A3"/>
    <property type="match status" value="1"/>
</dbReference>
<dbReference type="GO" id="GO:0016020">
    <property type="term" value="C:membrane"/>
    <property type="evidence" value="ECO:0007669"/>
    <property type="project" value="UniProtKB-SubCell"/>
</dbReference>
<name>A0A7S3BFM9_9VIRI</name>
<accession>A0A7S3BFM9</accession>
<evidence type="ECO:0000256" key="1">
    <source>
        <dbReference type="ARBA" id="ARBA00004141"/>
    </source>
</evidence>
<feature type="transmembrane region" description="Helical" evidence="6">
    <location>
        <begin position="188"/>
        <end position="214"/>
    </location>
</feature>
<evidence type="ECO:0000256" key="6">
    <source>
        <dbReference type="SAM" id="Phobius"/>
    </source>
</evidence>
<feature type="transmembrane region" description="Helical" evidence="6">
    <location>
        <begin position="259"/>
        <end position="279"/>
    </location>
</feature>
<keyword evidence="4 6" id="KW-0472">Membrane</keyword>
<dbReference type="SUPFAM" id="SSF103473">
    <property type="entry name" value="MFS general substrate transporter"/>
    <property type="match status" value="1"/>
</dbReference>
<dbReference type="PANTHER" id="PTHR10924">
    <property type="entry name" value="MAJOR FACILITATOR SUPERFAMILY PROTEIN-RELATED"/>
    <property type="match status" value="1"/>
</dbReference>
<dbReference type="Gene3D" id="1.20.1250.20">
    <property type="entry name" value="MFS general substrate transporter like domains"/>
    <property type="match status" value="1"/>
</dbReference>
<evidence type="ECO:0000256" key="4">
    <source>
        <dbReference type="ARBA" id="ARBA00023136"/>
    </source>
</evidence>
<evidence type="ECO:0000313" key="7">
    <source>
        <dbReference type="EMBL" id="CAE0133951.1"/>
    </source>
</evidence>
<evidence type="ECO:0008006" key="8">
    <source>
        <dbReference type="Google" id="ProtNLM"/>
    </source>
</evidence>
<feature type="transmembrane region" description="Helical" evidence="6">
    <location>
        <begin position="36"/>
        <end position="54"/>
    </location>
</feature>
<sequence>MSNSLGIAIGQVVPPLVVVRQGQAEEGDVTGFSPMLGAQGAVAIAGLAAAALLFGDQPKYPPTAAEGARRAAPRESIAEALAALRRDTARLLSDVPYLVLLGAFGVGLGAFNAILTLVEQWVGTVGYGSEQAGAFGGILIGGGLSATVAAAVALDKTRAYSAIVRGWFAYALLMSLGVVLVLRPGQAVLVGAAFFGLGTGFVPILTCCFEATAAHTYPVNEEVSTGLLMLTGQLTGIGFTAALTRLIELHPSYTGTVWTPVNICFLSIAVLCAALAQLFHGSDMRGRGSSDGPNERDRLLSSA</sequence>
<proteinExistence type="predicted"/>
<organism evidence="7">
    <name type="scientific">Prasinoderma singulare</name>
    <dbReference type="NCBI Taxonomy" id="676789"/>
    <lineage>
        <taxon>Eukaryota</taxon>
        <taxon>Viridiplantae</taxon>
        <taxon>Prasinodermophyta</taxon>
        <taxon>Prasinodermophyceae</taxon>
        <taxon>Prasinodermales</taxon>
        <taxon>Prasinodermaceae</taxon>
        <taxon>Prasinoderma</taxon>
    </lineage>
</organism>
<feature type="transmembrane region" description="Helical" evidence="6">
    <location>
        <begin position="134"/>
        <end position="154"/>
    </location>
</feature>
<evidence type="ECO:0000256" key="3">
    <source>
        <dbReference type="ARBA" id="ARBA00022989"/>
    </source>
</evidence>
<comment type="subcellular location">
    <subcellularLocation>
        <location evidence="1">Membrane</location>
        <topology evidence="1">Multi-pass membrane protein</topology>
    </subcellularLocation>
</comment>
<protein>
    <recommendedName>
        <fullName evidence="8">Major facilitator superfamily (MFS) profile domain-containing protein</fullName>
    </recommendedName>
</protein>
<dbReference type="InterPro" id="IPR011701">
    <property type="entry name" value="MFS"/>
</dbReference>
<gene>
    <name evidence="7" type="ORF">PSIN1315_LOCUS4716</name>
</gene>
<evidence type="ECO:0000256" key="5">
    <source>
        <dbReference type="SAM" id="MobiDB-lite"/>
    </source>
</evidence>
<dbReference type="Pfam" id="PF07690">
    <property type="entry name" value="MFS_1"/>
    <property type="match status" value="1"/>
</dbReference>
<dbReference type="EMBL" id="HBHY01007291">
    <property type="protein sequence ID" value="CAE0133951.1"/>
    <property type="molecule type" value="Transcribed_RNA"/>
</dbReference>
<feature type="transmembrane region" description="Helical" evidence="6">
    <location>
        <begin position="95"/>
        <end position="114"/>
    </location>
</feature>
<feature type="region of interest" description="Disordered" evidence="5">
    <location>
        <begin position="284"/>
        <end position="303"/>
    </location>
</feature>
<dbReference type="AlphaFoldDB" id="A0A7S3BFM9"/>
<keyword evidence="3 6" id="KW-1133">Transmembrane helix</keyword>
<feature type="transmembrane region" description="Helical" evidence="6">
    <location>
        <begin position="166"/>
        <end position="182"/>
    </location>
</feature>
<reference evidence="7" key="1">
    <citation type="submission" date="2021-01" db="EMBL/GenBank/DDBJ databases">
        <authorList>
            <person name="Corre E."/>
            <person name="Pelletier E."/>
            <person name="Niang G."/>
            <person name="Scheremetjew M."/>
            <person name="Finn R."/>
            <person name="Kale V."/>
            <person name="Holt S."/>
            <person name="Cochrane G."/>
            <person name="Meng A."/>
            <person name="Brown T."/>
            <person name="Cohen L."/>
        </authorList>
    </citation>
    <scope>NUCLEOTIDE SEQUENCE</scope>
    <source>
        <strain evidence="7">RCC927</strain>
    </source>
</reference>
<evidence type="ECO:0000256" key="2">
    <source>
        <dbReference type="ARBA" id="ARBA00022692"/>
    </source>
</evidence>
<keyword evidence="2 6" id="KW-0812">Transmembrane</keyword>